<dbReference type="Proteomes" id="UP000011717">
    <property type="component" value="Unassembled WGS sequence"/>
</dbReference>
<sequence>MSDEPVWAPEQVSLCAACAKHPEVKALVESDITEGVCGACASSDKGVFNPARFEPLRNLIRALIRLHFNEEDYNGHWGGTSIDDILLNQENPIIAVATSPDYNDDLIHRITWEGEIYPDPDKGIWLYAGNDDRAGRLIQFSIPETINSELRDIELRLSRENFHRVEPAMEALVGKIEGDIAATVAAGSLWYRGRIGVTEHATHIGDREIVRVATPYKGVEISALPPPRASAGRTNRQGVSVLYIASEIETALAEIRPHPSHLISVGGFRTTKDLRVARFDLPIAAFSSSDTRLDLFAVIYHIDSLLSAPVIPEERHRYAATQLLADVLIRHGFEGVIYRSSVGNGINLCAFDPWAFEYDESTSAVKQVDRLHYEFSDVATAIPTRGS</sequence>
<dbReference type="InterPro" id="IPR014914">
    <property type="entry name" value="RES_dom"/>
</dbReference>
<dbReference type="EMBL" id="AMRV01000003">
    <property type="protein sequence ID" value="EMD83321.1"/>
    <property type="molecule type" value="Genomic_DNA"/>
</dbReference>
<dbReference type="RefSeq" id="WP_008600952.1">
    <property type="nucleotide sequence ID" value="NZ_AMRV01000003.1"/>
</dbReference>
<keyword evidence="3" id="KW-1185">Reference proteome</keyword>
<dbReference type="AlphaFoldDB" id="M2TNL5"/>
<feature type="domain" description="RES" evidence="1">
    <location>
        <begin position="220"/>
        <end position="362"/>
    </location>
</feature>
<accession>M2TNL5</accession>
<gene>
    <name evidence="2" type="ORF">C725_1222</name>
</gene>
<dbReference type="OrthoDB" id="648213at2"/>
<protein>
    <recommendedName>
        <fullName evidence="1">RES domain-containing protein</fullName>
    </recommendedName>
</protein>
<reference evidence="2 3" key="1">
    <citation type="journal article" date="2013" name="Genome Announc.">
        <title>Draft Genome Sequence of Strain JLT2015T, Belonging to the Family Sphingomonadaceae of the Alphaproteobacteria.</title>
        <authorList>
            <person name="Tang K."/>
            <person name="Liu K."/>
            <person name="Li S."/>
            <person name="Jiao N."/>
        </authorList>
    </citation>
    <scope>NUCLEOTIDE SEQUENCE [LARGE SCALE GENOMIC DNA]</scope>
    <source>
        <strain evidence="2 3">JLT2015</strain>
    </source>
</reference>
<organism evidence="2 3">
    <name type="scientific">Pacificimonas flava</name>
    <dbReference type="NCBI Taxonomy" id="1234595"/>
    <lineage>
        <taxon>Bacteria</taxon>
        <taxon>Pseudomonadati</taxon>
        <taxon>Pseudomonadota</taxon>
        <taxon>Alphaproteobacteria</taxon>
        <taxon>Sphingomonadales</taxon>
        <taxon>Sphingosinicellaceae</taxon>
        <taxon>Pacificimonas</taxon>
    </lineage>
</organism>
<name>M2TNL5_9SPHN</name>
<comment type="caution">
    <text evidence="2">The sequence shown here is derived from an EMBL/GenBank/DDBJ whole genome shotgun (WGS) entry which is preliminary data.</text>
</comment>
<evidence type="ECO:0000313" key="3">
    <source>
        <dbReference type="Proteomes" id="UP000011717"/>
    </source>
</evidence>
<evidence type="ECO:0000259" key="1">
    <source>
        <dbReference type="SMART" id="SM00953"/>
    </source>
</evidence>
<dbReference type="SMART" id="SM00953">
    <property type="entry name" value="RES"/>
    <property type="match status" value="1"/>
</dbReference>
<dbReference type="Pfam" id="PF08808">
    <property type="entry name" value="RES"/>
    <property type="match status" value="1"/>
</dbReference>
<proteinExistence type="predicted"/>
<evidence type="ECO:0000313" key="2">
    <source>
        <dbReference type="EMBL" id="EMD83321.1"/>
    </source>
</evidence>